<protein>
    <recommendedName>
        <fullName evidence="4">Novel STAND NTPase 3 domain-containing protein</fullName>
    </recommendedName>
</protein>
<evidence type="ECO:0000313" key="5">
    <source>
        <dbReference type="EMBL" id="VDI77866.1"/>
    </source>
</evidence>
<feature type="repeat" description="ANK" evidence="3">
    <location>
        <begin position="469"/>
        <end position="496"/>
    </location>
</feature>
<proteinExistence type="predicted"/>
<dbReference type="OrthoDB" id="6131007at2759"/>
<dbReference type="Pfam" id="PF12796">
    <property type="entry name" value="Ank_2"/>
    <property type="match status" value="3"/>
</dbReference>
<name>A0A8B6HDB8_MYTGA</name>
<accession>A0A8B6HDB8</accession>
<comment type="caution">
    <text evidence="5">The sequence shown here is derived from an EMBL/GenBank/DDBJ whole genome shotgun (WGS) entry which is preliminary data.</text>
</comment>
<dbReference type="PROSITE" id="PS50088">
    <property type="entry name" value="ANK_REPEAT"/>
    <property type="match status" value="11"/>
</dbReference>
<feature type="repeat" description="ANK" evidence="3">
    <location>
        <begin position="567"/>
        <end position="599"/>
    </location>
</feature>
<feature type="repeat" description="ANK" evidence="3">
    <location>
        <begin position="733"/>
        <end position="765"/>
    </location>
</feature>
<feature type="repeat" description="ANK" evidence="3">
    <location>
        <begin position="700"/>
        <end position="732"/>
    </location>
</feature>
<dbReference type="InterPro" id="IPR027417">
    <property type="entry name" value="P-loop_NTPase"/>
</dbReference>
<keyword evidence="2 3" id="KW-0040">ANK repeat</keyword>
<dbReference type="PRINTS" id="PR01415">
    <property type="entry name" value="ANKYRIN"/>
</dbReference>
<sequence length="888" mass="102296">MQVKKQLRTDNFVLIVGGPGSGKSSILKHIAIEMCNIYDFDVISVVMEPSSIFQYHSCKRKQIFVIDDLCGMHETCPQSVDIWAIQMEPILKLLGIDILGTNESQKGNFKLLMTCSSGIYEGKYFKRFKIPKKYVCKLSDFKLNIDQMREMMSKLRSNKYDLKSLEKYKPSNEFEFPLLATLCDRKNTNEQFKILNEPLNYIVTDLKEIRDNHKIEYCAIAVCALFDNNFKLEFLKHNTLSNFLKYLDDFYLEYYSNRDQHSLISKLEDEFQLLERTRMCTYIKKSSNTFHFVHERIYDIAAAHCGQSFFDGFVDHASSQFIRERYCMATEKHTEHFVVLKDNDMKKYFDRLIQDLENGIITSTFHNKQLQNIDFRKQFVDYCEKRKSKIIEIFEKLNCAEKKSSDLLQNIDTFETIDLTNDYTHFRHKIYSYCYESNIPLIESVWLGYPEIVELLLKMKSDINTTDMFNRSPLFIASFLGHIKIVKLLLENNARICNIQGRSPVYAACEEGRNDVVEYLALKGADILQCDQNRRSLIFVASATGHKNIVKFLITNYKSNISKPDYMGQTPLFVASLRGRRDIVRILLDNGADIDAIDKRGFSSLFIAAMNGHLEVVKCLLDKKAKVNHCDHDGRSPLFIACQEGYFELVKLLLNHDETILKVCNWQKQSPMFVACSKGHMKIVEVLNEYKADVNQCDEDGKSPLFIACEKGNKGVVRLLLEKKAIVEICDKDKRSPFYMASRSGNVEIMNQLLLKSANPSHYNKWGESVLNITCRKGHINAVKLLLKNGADNSKKDAMGNSPLQIAAEEGHTEIVQILITDKADVNSTNKENETPLHAACRNGHREVVKILLDNQAQVNLKDNFGNKPKDFSLKQKRTSIIELLDKH</sequence>
<feature type="repeat" description="ANK" evidence="3">
    <location>
        <begin position="832"/>
        <end position="864"/>
    </location>
</feature>
<dbReference type="PROSITE" id="PS50297">
    <property type="entry name" value="ANK_REP_REGION"/>
    <property type="match status" value="9"/>
</dbReference>
<dbReference type="SUPFAM" id="SSF48403">
    <property type="entry name" value="Ankyrin repeat"/>
    <property type="match status" value="2"/>
</dbReference>
<evidence type="ECO:0000256" key="3">
    <source>
        <dbReference type="PROSITE-ProRule" id="PRU00023"/>
    </source>
</evidence>
<dbReference type="SMART" id="SM00248">
    <property type="entry name" value="ANK"/>
    <property type="match status" value="13"/>
</dbReference>
<dbReference type="Pfam" id="PF20720">
    <property type="entry name" value="nSTAND3"/>
    <property type="match status" value="1"/>
</dbReference>
<dbReference type="AlphaFoldDB" id="A0A8B6HDB8"/>
<dbReference type="InterPro" id="IPR049050">
    <property type="entry name" value="nSTAND3"/>
</dbReference>
<keyword evidence="6" id="KW-1185">Reference proteome</keyword>
<dbReference type="SUPFAM" id="SSF52540">
    <property type="entry name" value="P-loop containing nucleoside triphosphate hydrolases"/>
    <property type="match status" value="1"/>
</dbReference>
<dbReference type="InterPro" id="IPR002110">
    <property type="entry name" value="Ankyrin_rpt"/>
</dbReference>
<evidence type="ECO:0000259" key="4">
    <source>
        <dbReference type="Pfam" id="PF20720"/>
    </source>
</evidence>
<feature type="repeat" description="ANK" evidence="3">
    <location>
        <begin position="600"/>
        <end position="632"/>
    </location>
</feature>
<dbReference type="InterPro" id="IPR036770">
    <property type="entry name" value="Ankyrin_rpt-contain_sf"/>
</dbReference>
<feature type="repeat" description="ANK" evidence="3">
    <location>
        <begin position="633"/>
        <end position="656"/>
    </location>
</feature>
<evidence type="ECO:0000256" key="2">
    <source>
        <dbReference type="ARBA" id="ARBA00023043"/>
    </source>
</evidence>
<evidence type="ECO:0000256" key="1">
    <source>
        <dbReference type="ARBA" id="ARBA00022737"/>
    </source>
</evidence>
<feature type="repeat" description="ANK" evidence="3">
    <location>
        <begin position="500"/>
        <end position="532"/>
    </location>
</feature>
<evidence type="ECO:0000313" key="6">
    <source>
        <dbReference type="Proteomes" id="UP000596742"/>
    </source>
</evidence>
<organism evidence="5 6">
    <name type="scientific">Mytilus galloprovincialis</name>
    <name type="common">Mediterranean mussel</name>
    <dbReference type="NCBI Taxonomy" id="29158"/>
    <lineage>
        <taxon>Eukaryota</taxon>
        <taxon>Metazoa</taxon>
        <taxon>Spiralia</taxon>
        <taxon>Lophotrochozoa</taxon>
        <taxon>Mollusca</taxon>
        <taxon>Bivalvia</taxon>
        <taxon>Autobranchia</taxon>
        <taxon>Pteriomorphia</taxon>
        <taxon>Mytilida</taxon>
        <taxon>Mytiloidea</taxon>
        <taxon>Mytilidae</taxon>
        <taxon>Mytilinae</taxon>
        <taxon>Mytilus</taxon>
    </lineage>
</organism>
<gene>
    <name evidence="5" type="ORF">MGAL_10B000949</name>
</gene>
<reference evidence="5" key="1">
    <citation type="submission" date="2018-11" db="EMBL/GenBank/DDBJ databases">
        <authorList>
            <person name="Alioto T."/>
            <person name="Alioto T."/>
        </authorList>
    </citation>
    <scope>NUCLEOTIDE SEQUENCE</scope>
</reference>
<keyword evidence="1" id="KW-0677">Repeat</keyword>
<dbReference type="EMBL" id="UYJE01009905">
    <property type="protein sequence ID" value="VDI77866.1"/>
    <property type="molecule type" value="Genomic_DNA"/>
</dbReference>
<feature type="repeat" description="ANK" evidence="3">
    <location>
        <begin position="799"/>
        <end position="831"/>
    </location>
</feature>
<dbReference type="PANTHER" id="PTHR24198">
    <property type="entry name" value="ANKYRIN REPEAT AND PROTEIN KINASE DOMAIN-CONTAINING PROTEIN"/>
    <property type="match status" value="1"/>
</dbReference>
<feature type="repeat" description="ANK" evidence="3">
    <location>
        <begin position="667"/>
        <end position="699"/>
    </location>
</feature>
<dbReference type="Pfam" id="PF00023">
    <property type="entry name" value="Ank"/>
    <property type="match status" value="3"/>
</dbReference>
<feature type="repeat" description="ANK" evidence="3">
    <location>
        <begin position="766"/>
        <end position="798"/>
    </location>
</feature>
<dbReference type="PANTHER" id="PTHR24198:SF165">
    <property type="entry name" value="ANKYRIN REPEAT-CONTAINING PROTEIN-RELATED"/>
    <property type="match status" value="1"/>
</dbReference>
<dbReference type="Gene3D" id="1.25.40.20">
    <property type="entry name" value="Ankyrin repeat-containing domain"/>
    <property type="match status" value="4"/>
</dbReference>
<feature type="domain" description="Novel STAND NTPase 3" evidence="4">
    <location>
        <begin position="2"/>
        <end position="149"/>
    </location>
</feature>
<dbReference type="Proteomes" id="UP000596742">
    <property type="component" value="Unassembled WGS sequence"/>
</dbReference>